<dbReference type="AlphaFoldDB" id="A0A4D7C3E5"/>
<keyword evidence="3" id="KW-0132">Cell division</keyword>
<reference evidence="4" key="1">
    <citation type="submission" date="2019-04" db="EMBL/GenBank/DDBJ databases">
        <title>Complete genome sequence of Sphingomonas sp. W1-2-3.</title>
        <authorList>
            <person name="Im W.T."/>
        </authorList>
    </citation>
    <scope>NUCLEOTIDE SEQUENCE [LARGE SCALE GENOMIC DNA]</scope>
    <source>
        <strain evidence="4">W1-2-3</strain>
    </source>
</reference>
<feature type="coiled-coil region" evidence="1">
    <location>
        <begin position="123"/>
        <end position="153"/>
    </location>
</feature>
<dbReference type="SUPFAM" id="SSF102829">
    <property type="entry name" value="Cell division protein ZapA-like"/>
    <property type="match status" value="1"/>
</dbReference>
<keyword evidence="4" id="KW-1185">Reference proteome</keyword>
<evidence type="ECO:0000313" key="4">
    <source>
        <dbReference type="Proteomes" id="UP000298714"/>
    </source>
</evidence>
<gene>
    <name evidence="3" type="primary">zapA</name>
    <name evidence="3" type="ORF">E6W36_14470</name>
</gene>
<dbReference type="InterPro" id="IPR036192">
    <property type="entry name" value="Cell_div_ZapA-like_sf"/>
</dbReference>
<evidence type="ECO:0000313" key="3">
    <source>
        <dbReference type="EMBL" id="QCI80274.1"/>
    </source>
</evidence>
<protein>
    <submittedName>
        <fullName evidence="3">Cell division protein ZapA</fullName>
    </submittedName>
</protein>
<dbReference type="Proteomes" id="UP000298714">
    <property type="component" value="Chromosome"/>
</dbReference>
<feature type="compositionally biased region" description="Basic residues" evidence="2">
    <location>
        <begin position="1"/>
        <end position="10"/>
    </location>
</feature>
<keyword evidence="1" id="KW-0175">Coiled coil</keyword>
<evidence type="ECO:0000256" key="2">
    <source>
        <dbReference type="SAM" id="MobiDB-lite"/>
    </source>
</evidence>
<organism evidence="3 4">
    <name type="scientific">Hankyongella ginsenosidimutans</name>
    <dbReference type="NCBI Taxonomy" id="1763828"/>
    <lineage>
        <taxon>Bacteria</taxon>
        <taxon>Pseudomonadati</taxon>
        <taxon>Pseudomonadota</taxon>
        <taxon>Alphaproteobacteria</taxon>
        <taxon>Sphingomonadales</taxon>
        <taxon>Sphingomonadaceae</taxon>
        <taxon>Hankyongella</taxon>
    </lineage>
</organism>
<dbReference type="InterPro" id="IPR007838">
    <property type="entry name" value="Cell_div_ZapA-like"/>
</dbReference>
<proteinExistence type="predicted"/>
<name>A0A4D7C3E5_9SPHN</name>
<sequence length="154" mass="16786">MPASPRRRRDRSPGRPQYRARTARRDAGSRSVLRHTGDRSSAGERIARKDQLRMAQVWVTVGGRRYALACKDGEEPRLQRLAATVAAKAVDVEATLGQTSEPRLLLMAALLLADELLEARDTLSAAAQTIAQADAARERLEQLAADLEAGATND</sequence>
<evidence type="ECO:0000256" key="1">
    <source>
        <dbReference type="SAM" id="Coils"/>
    </source>
</evidence>
<accession>A0A4D7C3E5</accession>
<feature type="compositionally biased region" description="Basic and acidic residues" evidence="2">
    <location>
        <begin position="35"/>
        <end position="46"/>
    </location>
</feature>
<dbReference type="KEGG" id="hgn:E6W36_14470"/>
<dbReference type="Pfam" id="PF05164">
    <property type="entry name" value="ZapA"/>
    <property type="match status" value="1"/>
</dbReference>
<feature type="region of interest" description="Disordered" evidence="2">
    <location>
        <begin position="1"/>
        <end position="46"/>
    </location>
</feature>
<keyword evidence="3" id="KW-0131">Cell cycle</keyword>
<dbReference type="GO" id="GO:0051301">
    <property type="term" value="P:cell division"/>
    <property type="evidence" value="ECO:0007669"/>
    <property type="project" value="UniProtKB-KW"/>
</dbReference>
<dbReference type="EMBL" id="CP039704">
    <property type="protein sequence ID" value="QCI80274.1"/>
    <property type="molecule type" value="Genomic_DNA"/>
</dbReference>